<feature type="transmembrane region" description="Helical" evidence="10">
    <location>
        <begin position="489"/>
        <end position="507"/>
    </location>
</feature>
<feature type="transmembrane region" description="Helical" evidence="10">
    <location>
        <begin position="306"/>
        <end position="326"/>
    </location>
</feature>
<evidence type="ECO:0000256" key="3">
    <source>
        <dbReference type="ARBA" id="ARBA00022448"/>
    </source>
</evidence>
<dbReference type="GO" id="GO:0005886">
    <property type="term" value="C:plasma membrane"/>
    <property type="evidence" value="ECO:0007669"/>
    <property type="project" value="UniProtKB-SubCell"/>
</dbReference>
<evidence type="ECO:0000256" key="9">
    <source>
        <dbReference type="RuleBase" id="RU362091"/>
    </source>
</evidence>
<name>A0A9W6P2U1_9ACTN</name>
<feature type="transmembrane region" description="Helical" evidence="10">
    <location>
        <begin position="76"/>
        <end position="95"/>
    </location>
</feature>
<dbReference type="Gene3D" id="1.20.1730.10">
    <property type="entry name" value="Sodium/glucose cotransporter"/>
    <property type="match status" value="1"/>
</dbReference>
<dbReference type="PROSITE" id="PS50283">
    <property type="entry name" value="NA_SOLUT_SYMP_3"/>
    <property type="match status" value="1"/>
</dbReference>
<evidence type="ECO:0000256" key="5">
    <source>
        <dbReference type="ARBA" id="ARBA00022692"/>
    </source>
</evidence>
<dbReference type="RefSeq" id="WP_285756919.1">
    <property type="nucleotide sequence ID" value="NZ_BSQG01000001.1"/>
</dbReference>
<keyword evidence="4" id="KW-1003">Cell membrane</keyword>
<feature type="transmembrane region" description="Helical" evidence="10">
    <location>
        <begin position="431"/>
        <end position="450"/>
    </location>
</feature>
<evidence type="ECO:0000313" key="12">
    <source>
        <dbReference type="Proteomes" id="UP001165092"/>
    </source>
</evidence>
<dbReference type="AlphaFoldDB" id="A0A9W6P2U1"/>
<feature type="transmembrane region" description="Helical" evidence="10">
    <location>
        <begin position="462"/>
        <end position="482"/>
    </location>
</feature>
<organism evidence="11 12">
    <name type="scientific">Nocardiopsis ansamitocini</name>
    <dbReference type="NCBI Taxonomy" id="1670832"/>
    <lineage>
        <taxon>Bacteria</taxon>
        <taxon>Bacillati</taxon>
        <taxon>Actinomycetota</taxon>
        <taxon>Actinomycetes</taxon>
        <taxon>Streptosporangiales</taxon>
        <taxon>Nocardiopsidaceae</taxon>
        <taxon>Nocardiopsis</taxon>
    </lineage>
</organism>
<feature type="transmembrane region" description="Helical" evidence="10">
    <location>
        <begin position="127"/>
        <end position="149"/>
    </location>
</feature>
<accession>A0A9W6P2U1</accession>
<dbReference type="InterPro" id="IPR050277">
    <property type="entry name" value="Sodium:Solute_Symporter"/>
</dbReference>
<evidence type="ECO:0000313" key="11">
    <source>
        <dbReference type="EMBL" id="GLU46057.1"/>
    </source>
</evidence>
<evidence type="ECO:0000256" key="6">
    <source>
        <dbReference type="ARBA" id="ARBA00022847"/>
    </source>
</evidence>
<dbReference type="Proteomes" id="UP001165092">
    <property type="component" value="Unassembled WGS sequence"/>
</dbReference>
<keyword evidence="12" id="KW-1185">Reference proteome</keyword>
<dbReference type="InterPro" id="IPR038377">
    <property type="entry name" value="Na/Glc_symporter_sf"/>
</dbReference>
<comment type="subcellular location">
    <subcellularLocation>
        <location evidence="1">Cell membrane</location>
        <topology evidence="1">Multi-pass membrane protein</topology>
    </subcellularLocation>
</comment>
<keyword evidence="7 10" id="KW-1133">Transmembrane helix</keyword>
<evidence type="ECO:0000256" key="10">
    <source>
        <dbReference type="SAM" id="Phobius"/>
    </source>
</evidence>
<dbReference type="GO" id="GO:0015293">
    <property type="term" value="F:symporter activity"/>
    <property type="evidence" value="ECO:0007669"/>
    <property type="project" value="UniProtKB-KW"/>
</dbReference>
<dbReference type="Pfam" id="PF00474">
    <property type="entry name" value="SSF"/>
    <property type="match status" value="1"/>
</dbReference>
<comment type="similarity">
    <text evidence="2 9">Belongs to the sodium:solute symporter (SSF) (TC 2.A.21) family.</text>
</comment>
<feature type="transmembrane region" description="Helical" evidence="10">
    <location>
        <begin position="338"/>
        <end position="359"/>
    </location>
</feature>
<evidence type="ECO:0000256" key="8">
    <source>
        <dbReference type="ARBA" id="ARBA00023136"/>
    </source>
</evidence>
<feature type="transmembrane region" description="Helical" evidence="10">
    <location>
        <begin position="6"/>
        <end position="25"/>
    </location>
</feature>
<evidence type="ECO:0000256" key="7">
    <source>
        <dbReference type="ARBA" id="ARBA00022989"/>
    </source>
</evidence>
<reference evidence="11" key="1">
    <citation type="submission" date="2023-02" db="EMBL/GenBank/DDBJ databases">
        <title>Nocardiopsis ansamitocini NBRC 112285.</title>
        <authorList>
            <person name="Ichikawa N."/>
            <person name="Sato H."/>
            <person name="Tonouchi N."/>
        </authorList>
    </citation>
    <scope>NUCLEOTIDE SEQUENCE</scope>
    <source>
        <strain evidence="11">NBRC 112285</strain>
    </source>
</reference>
<feature type="transmembrane region" description="Helical" evidence="10">
    <location>
        <begin position="185"/>
        <end position="205"/>
    </location>
</feature>
<evidence type="ECO:0000256" key="4">
    <source>
        <dbReference type="ARBA" id="ARBA00022475"/>
    </source>
</evidence>
<feature type="transmembrane region" description="Helical" evidence="10">
    <location>
        <begin position="391"/>
        <end position="419"/>
    </location>
</feature>
<evidence type="ECO:0000256" key="1">
    <source>
        <dbReference type="ARBA" id="ARBA00004651"/>
    </source>
</evidence>
<keyword evidence="5 10" id="KW-0812">Transmembrane</keyword>
<evidence type="ECO:0000256" key="2">
    <source>
        <dbReference type="ARBA" id="ARBA00006434"/>
    </source>
</evidence>
<dbReference type="PANTHER" id="PTHR48086">
    <property type="entry name" value="SODIUM/PROLINE SYMPORTER-RELATED"/>
    <property type="match status" value="1"/>
</dbReference>
<feature type="transmembrane region" description="Helical" evidence="10">
    <location>
        <begin position="527"/>
        <end position="545"/>
    </location>
</feature>
<dbReference type="GO" id="GO:0015123">
    <property type="term" value="F:acetate transmembrane transporter activity"/>
    <property type="evidence" value="ECO:0007669"/>
    <property type="project" value="TreeGrafter"/>
</dbReference>
<gene>
    <name evidence="11" type="ORF">Nans01_04080</name>
</gene>
<proteinExistence type="inferred from homology"/>
<feature type="transmembrane region" description="Helical" evidence="10">
    <location>
        <begin position="155"/>
        <end position="173"/>
    </location>
</feature>
<protein>
    <submittedName>
        <fullName evidence="11">Cation acetate symporter</fullName>
    </submittedName>
</protein>
<dbReference type="GO" id="GO:0006847">
    <property type="term" value="P:plasma membrane acetate transport"/>
    <property type="evidence" value="ECO:0007669"/>
    <property type="project" value="TreeGrafter"/>
</dbReference>
<comment type="caution">
    <text evidence="11">The sequence shown here is derived from an EMBL/GenBank/DDBJ whole genome shotgun (WGS) entry which is preliminary data.</text>
</comment>
<dbReference type="EMBL" id="BSQG01000001">
    <property type="protein sequence ID" value="GLU46057.1"/>
    <property type="molecule type" value="Genomic_DNA"/>
</dbReference>
<keyword evidence="3" id="KW-0813">Transport</keyword>
<keyword evidence="6" id="KW-0769">Symport</keyword>
<dbReference type="InterPro" id="IPR001734">
    <property type="entry name" value="Na/solute_symporter"/>
</dbReference>
<sequence>MTELAGGLLFVGCVMVMTLITTGLLNRRRTAAGAGFVLATAPPGSLLFASAAAGEHLSAVLLLGVAGLLLAQGLQALGSLSAVALGCVLLAVLVVTPLRRAGVYSYSDFAEWRLGSRVVRRMTSASAVIVGWCFLLAQYIAAGLLLRAFTSLPEWTAWSATAIVTLVLTLSSSGVSSTRFQAVHFWFKLAALALPALALLVAWQMQGAPRAPVTDDPVFRVDTEMEIDRRQAVGVTEPTPVTVLVSVQGETVATRSVLEPGVHAFVPGTVLLFETGTTIPHHVDPTPAEETGWHGPGPGPGSLSGYLPYLSVALGVIGLLQFPTRFYGTPSPRAARRLVALVAALVVVFTLVPLVYAMLARIYVGELLVNGQVDLAVLQLPERMLPGRSGVLMTVLIAAGVASAVVTVSVGLAAALSGTISQCVLGGGSTAYRWGALLAAGTPLLIVTAWPELAGADLASIAFAGLRLSAVTIAPLLLIGIWWRGLTDVGAAAGLVVGLVGSAVEALSANDVPVGVPLPGALQGPAGFFLVLLVPGVMIGVSLITRQRVPGDVLAMLARLHLPEQEAGRWR</sequence>
<keyword evidence="8 10" id="KW-0472">Membrane</keyword>
<dbReference type="PANTHER" id="PTHR48086:SF6">
    <property type="entry name" value="CATION_ACETATE SYMPORTER ACTP"/>
    <property type="match status" value="1"/>
</dbReference>